<dbReference type="PANTHER" id="PTHR35534:SF1">
    <property type="entry name" value="LARGE RIBOSOMAL SUBUNIT PROTEIN BL32"/>
    <property type="match status" value="1"/>
</dbReference>
<name>A0A2M7XHD4_9BACT</name>
<proteinExistence type="inferred from homology"/>
<comment type="similarity">
    <text evidence="1 5">Belongs to the bacterial ribosomal protein bL32 family.</text>
</comment>
<evidence type="ECO:0000256" key="4">
    <source>
        <dbReference type="ARBA" id="ARBA00035178"/>
    </source>
</evidence>
<sequence length="96" mass="10368">MGLPGHRRTSSDKRRRAAHFALKPIALQVCQACGLATKPHHICQACGAYGSKKASTKTASQVVPEQTDSEKSLETPSTLEHEDKPSLNTEDLPKTS</sequence>
<dbReference type="GO" id="GO:0003735">
    <property type="term" value="F:structural constituent of ribosome"/>
    <property type="evidence" value="ECO:0007669"/>
    <property type="project" value="InterPro"/>
</dbReference>
<evidence type="ECO:0000256" key="5">
    <source>
        <dbReference type="HAMAP-Rule" id="MF_00340"/>
    </source>
</evidence>
<dbReference type="HAMAP" id="MF_00340">
    <property type="entry name" value="Ribosomal_bL32"/>
    <property type="match status" value="1"/>
</dbReference>
<organism evidence="7 8">
    <name type="scientific">Candidatus Uhrbacteria bacterium CG_4_9_14_3_um_filter_36_7</name>
    <dbReference type="NCBI Taxonomy" id="1975033"/>
    <lineage>
        <taxon>Bacteria</taxon>
        <taxon>Candidatus Uhriibacteriota</taxon>
    </lineage>
</organism>
<dbReference type="InterPro" id="IPR002677">
    <property type="entry name" value="Ribosomal_bL32"/>
</dbReference>
<dbReference type="InterPro" id="IPR044957">
    <property type="entry name" value="Ribosomal_bL32_bact"/>
</dbReference>
<dbReference type="PANTHER" id="PTHR35534">
    <property type="entry name" value="50S RIBOSOMAL PROTEIN L32"/>
    <property type="match status" value="1"/>
</dbReference>
<evidence type="ECO:0000256" key="2">
    <source>
        <dbReference type="ARBA" id="ARBA00022980"/>
    </source>
</evidence>
<evidence type="ECO:0000256" key="6">
    <source>
        <dbReference type="SAM" id="MobiDB-lite"/>
    </source>
</evidence>
<dbReference type="Pfam" id="PF01783">
    <property type="entry name" value="Ribosomal_L32p"/>
    <property type="match status" value="1"/>
</dbReference>
<feature type="region of interest" description="Disordered" evidence="6">
    <location>
        <begin position="54"/>
        <end position="96"/>
    </location>
</feature>
<dbReference type="GO" id="GO:0015934">
    <property type="term" value="C:large ribosomal subunit"/>
    <property type="evidence" value="ECO:0007669"/>
    <property type="project" value="InterPro"/>
</dbReference>
<dbReference type="SUPFAM" id="SSF57829">
    <property type="entry name" value="Zn-binding ribosomal proteins"/>
    <property type="match status" value="1"/>
</dbReference>
<dbReference type="EMBL" id="PFWS01000033">
    <property type="protein sequence ID" value="PJA47297.1"/>
    <property type="molecule type" value="Genomic_DNA"/>
</dbReference>
<feature type="compositionally biased region" description="Polar residues" evidence="6">
    <location>
        <begin position="56"/>
        <end position="66"/>
    </location>
</feature>
<accession>A0A2M7XHD4</accession>
<keyword evidence="2 5" id="KW-0689">Ribosomal protein</keyword>
<dbReference type="AlphaFoldDB" id="A0A2M7XHD4"/>
<keyword evidence="3 5" id="KW-0687">Ribonucleoprotein</keyword>
<evidence type="ECO:0000256" key="1">
    <source>
        <dbReference type="ARBA" id="ARBA00008560"/>
    </source>
</evidence>
<feature type="compositionally biased region" description="Basic and acidic residues" evidence="6">
    <location>
        <begin position="68"/>
        <end position="96"/>
    </location>
</feature>
<comment type="caution">
    <text evidence="7">The sequence shown here is derived from an EMBL/GenBank/DDBJ whole genome shotgun (WGS) entry which is preliminary data.</text>
</comment>
<dbReference type="GO" id="GO:0006412">
    <property type="term" value="P:translation"/>
    <property type="evidence" value="ECO:0007669"/>
    <property type="project" value="UniProtKB-UniRule"/>
</dbReference>
<gene>
    <name evidence="5 7" type="primary">rpmF</name>
    <name evidence="7" type="ORF">CO172_02180</name>
</gene>
<dbReference type="Proteomes" id="UP000229749">
    <property type="component" value="Unassembled WGS sequence"/>
</dbReference>
<protein>
    <recommendedName>
        <fullName evidence="4 5">Large ribosomal subunit protein bL32</fullName>
    </recommendedName>
</protein>
<dbReference type="InterPro" id="IPR011332">
    <property type="entry name" value="Ribosomal_zn-bd"/>
</dbReference>
<reference evidence="8" key="1">
    <citation type="submission" date="2017-09" db="EMBL/GenBank/DDBJ databases">
        <title>Depth-based differentiation of microbial function through sediment-hosted aquifers and enrichment of novel symbionts in the deep terrestrial subsurface.</title>
        <authorList>
            <person name="Probst A.J."/>
            <person name="Ladd B."/>
            <person name="Jarett J.K."/>
            <person name="Geller-Mcgrath D.E."/>
            <person name="Sieber C.M.K."/>
            <person name="Emerson J.B."/>
            <person name="Anantharaman K."/>
            <person name="Thomas B.C."/>
            <person name="Malmstrom R."/>
            <person name="Stieglmeier M."/>
            <person name="Klingl A."/>
            <person name="Woyke T."/>
            <person name="Ryan C.M."/>
            <person name="Banfield J.F."/>
        </authorList>
    </citation>
    <scope>NUCLEOTIDE SEQUENCE [LARGE SCALE GENOMIC DNA]</scope>
</reference>
<evidence type="ECO:0000313" key="8">
    <source>
        <dbReference type="Proteomes" id="UP000229749"/>
    </source>
</evidence>
<evidence type="ECO:0000256" key="3">
    <source>
        <dbReference type="ARBA" id="ARBA00023274"/>
    </source>
</evidence>
<evidence type="ECO:0000313" key="7">
    <source>
        <dbReference type="EMBL" id="PJA47297.1"/>
    </source>
</evidence>
<dbReference type="NCBIfam" id="TIGR01031">
    <property type="entry name" value="rpmF_bact"/>
    <property type="match status" value="1"/>
</dbReference>